<dbReference type="Proteomes" id="UP000036987">
    <property type="component" value="Unassembled WGS sequence"/>
</dbReference>
<accession>A0A0K9PNQ6</accession>
<comment type="caution">
    <text evidence="1">The sequence shown here is derived from an EMBL/GenBank/DDBJ whole genome shotgun (WGS) entry which is preliminary data.</text>
</comment>
<dbReference type="EMBL" id="LFYR01000744">
    <property type="protein sequence ID" value="KMZ69865.1"/>
    <property type="molecule type" value="Genomic_DNA"/>
</dbReference>
<evidence type="ECO:0000313" key="2">
    <source>
        <dbReference type="Proteomes" id="UP000036987"/>
    </source>
</evidence>
<gene>
    <name evidence="1" type="ORF">ZOSMA_205G00420</name>
</gene>
<sequence>MVNVVNTVKETKVLDQMISPDPNPKAFYPTKLGKVWI</sequence>
<dbReference type="AlphaFoldDB" id="A0A0K9PNQ6"/>
<proteinExistence type="predicted"/>
<reference evidence="2" key="1">
    <citation type="journal article" date="2016" name="Nature">
        <title>The genome of the seagrass Zostera marina reveals angiosperm adaptation to the sea.</title>
        <authorList>
            <person name="Olsen J.L."/>
            <person name="Rouze P."/>
            <person name="Verhelst B."/>
            <person name="Lin Y.-C."/>
            <person name="Bayer T."/>
            <person name="Collen J."/>
            <person name="Dattolo E."/>
            <person name="De Paoli E."/>
            <person name="Dittami S."/>
            <person name="Maumus F."/>
            <person name="Michel G."/>
            <person name="Kersting A."/>
            <person name="Lauritano C."/>
            <person name="Lohaus R."/>
            <person name="Toepel M."/>
            <person name="Tonon T."/>
            <person name="Vanneste K."/>
            <person name="Amirebrahimi M."/>
            <person name="Brakel J."/>
            <person name="Bostroem C."/>
            <person name="Chovatia M."/>
            <person name="Grimwood J."/>
            <person name="Jenkins J.W."/>
            <person name="Jueterbock A."/>
            <person name="Mraz A."/>
            <person name="Stam W.T."/>
            <person name="Tice H."/>
            <person name="Bornberg-Bauer E."/>
            <person name="Green P.J."/>
            <person name="Pearson G.A."/>
            <person name="Procaccini G."/>
            <person name="Duarte C.M."/>
            <person name="Schmutz J."/>
            <person name="Reusch T.B.H."/>
            <person name="Van de Peer Y."/>
        </authorList>
    </citation>
    <scope>NUCLEOTIDE SEQUENCE [LARGE SCALE GENOMIC DNA]</scope>
    <source>
        <strain evidence="2">cv. Finnish</strain>
    </source>
</reference>
<keyword evidence="2" id="KW-1185">Reference proteome</keyword>
<evidence type="ECO:0000313" key="1">
    <source>
        <dbReference type="EMBL" id="KMZ69865.1"/>
    </source>
</evidence>
<name>A0A0K9PNQ6_ZOSMR</name>
<organism evidence="1 2">
    <name type="scientific">Zostera marina</name>
    <name type="common">Eelgrass</name>
    <dbReference type="NCBI Taxonomy" id="29655"/>
    <lineage>
        <taxon>Eukaryota</taxon>
        <taxon>Viridiplantae</taxon>
        <taxon>Streptophyta</taxon>
        <taxon>Embryophyta</taxon>
        <taxon>Tracheophyta</taxon>
        <taxon>Spermatophyta</taxon>
        <taxon>Magnoliopsida</taxon>
        <taxon>Liliopsida</taxon>
        <taxon>Zosteraceae</taxon>
        <taxon>Zostera</taxon>
    </lineage>
</organism>
<protein>
    <submittedName>
        <fullName evidence="1">Uncharacterized protein</fullName>
    </submittedName>
</protein>